<evidence type="ECO:0000259" key="3">
    <source>
        <dbReference type="Pfam" id="PF15644"/>
    </source>
</evidence>
<evidence type="ECO:0000256" key="1">
    <source>
        <dbReference type="SAM" id="MobiDB-lite"/>
    </source>
</evidence>
<gene>
    <name evidence="5" type="ORF">GCM10020369_27220</name>
</gene>
<dbReference type="RefSeq" id="WP_345728418.1">
    <property type="nucleotide sequence ID" value="NZ_BAAAYN010000017.1"/>
</dbReference>
<evidence type="ECO:0000313" key="6">
    <source>
        <dbReference type="Proteomes" id="UP001501676"/>
    </source>
</evidence>
<sequence>MAVWKPDFGEYDYVWDFICGVSAGNPWPRGNEDDLWVLAAEWAEVAQALNDAIQDAGPVVNDLVAAWGGDSGYAFLGLWETLGQSPEAGLSAVAEMASSLSTVSDNAAMELQYNKLTTLITVIITIISVFTALVAAFFTGGGSAATIQPIMLGGRAAVQQSFLQLLKNLARKGVERELRKELLKKAAKDALKKAATKEGLRKLGKEAAEELAEELIEEVVLVDGLAQVIQMVSGRRASWDVSKTAASAIGATVGVPIGMGVAPAVQWAKHRVGRGVTSRLSEASIERINRGIERVNSPSTRLEGLGKQLAATPGQALTTGLVNSVTSPTSSWIANGLVYGNWEYPVGSMMDSALAGASRANTISPPQLAAATLTGGSTGFRETLLGSHPAAVSFDSSTPVSIAPVGPIDPVSVTTGAPLAPTEAAPPSAVASPGLPEAVTPAGAAPAVPGQPESAPVGPGLDPPQSVTTAPAATAPTTAISAALAPTSFADPTTAPASPLMADIGPSTTTFPPDPTAPPTAGTLPVEINGTQSIAAATEEVGRTPSVAASIVPPTSTAGSSTTTPPQAGVPLVSDKGTIAGPPMSSAPKQLSTSVGPMPIAGAADSLAAQSKETSTAPVPATKTQGDIESFPARADSSPVTVTRGALSLPIGPSPERAAVTAPVEADKVPAAPARAPSASSGSTSPDGTQLPPPLLTSKGPTANGASAYDSPLTKVDSDSDLTRHAIEAARALADRVATEVQVQRWSLRRQNNRLVSAAGALITSNGVVRSHTSMRGGGKQSPAFHPDMRNLLRSIRSDLYASGVSPRVWHGQCAEVALLSDFLYDFDKTYIGPSDGFLDAAREVLTGAKLAVVEISLAGTHSTSMEPCRTCSKLLEVFNIEHVDAGASPRGGAPPPVPSPSHISETPGSADGRPTGEPGGLDIPDPADQDALERAVPIGVDGRPMRFPNPLGRWLGLVNDGGPDATPFRANNCLDTGLSFLGTWLGNPQVSAPRTREFTAAGEPSTAGEANGRVRAEETLGATFQHRGSVSGPAYSAIADQLRTVGHGSSALIITSTAADHGGGSHAWNAVNHNGTIHWIDAQLGTVSTEPLYDDTVDGVWSIVLDPTGQPVRPGEPPAAARGVASPVVEEQTGPHGGSPTMPAAQSVARTSFVPNGRGGHLPDLVPGEFLAAAAQVRPQDFGTGLVSAIDVGADAVTVRLTDGRLERFEVRIGADLPDLATTVVDIDRSVVTVGARVAPDQLARVWVHEIATTLQAQQAATGPMAMGGFFDRARQHGTVLTGRPIARRVAVDPLLEARLSERRYLIRALTNAASVTAFHVLAEELSDLDQHLASVGVAVQNLPSPPAEPPGLPYLSEADYAWAEPWSDGLDADPTPPWLLEGRPPLLDDLVPRSALDGRRLHDATASAVESRLVGPRYAGFGVQLSHVETGPDYLNVRLDVVDSVGRRVGIAHFTVGRDAAGQLYAQLDRIRMNENVRGAGFATEFTRSLERWYAESGVTRIELRAVDAGAYAWARASFYWASPAAAEPVFRRLHAERDRAASQADLVRRWFARQPVPQAELEAVAAAYPGVEPSVVLADLDWQRGVADQLLYRAETSWFGTPGYPSPNEIALAGRSGLGRSWVGRRTLIGADWQGVRWLSAPTTPAAPAGSASSGASPLRPAEMMQSVSPAAVGSRAATWADLGFASADDVPEKDRMAVQRALPFTRMVNPTDIAFTQRSIGKRTNDQKTIDELATAIGRGWHGGPLHGVLWADGSLVSLDNRRLTAARRIGKGEVPFVPHAPGELLEDWPEDWPLERREFARLLADIRELPDGNWVVGGEQGKVVYAAGEMPNTFGELALFRAAMGRDLLPGNLFGSTTLPITVTSPKKSAKPKIAQDVRAKIDAAIDAAARSAPAIATDLVEISADVNEELGLDAVELASPSWRIRDRDALALEHLDADRYLASGEAPESDGEILRLSVQLPADESYLAATLLLLNLLEGRGYAVDRVLDLWQAGNLHQELVVVLRSAHHDQPFELALATYRSLSSVRGIAELDRILQEPNEAVARKIPALLRLIWIQKSTAISRDMLGLAEPPPALASSWSIVDDSLARWLSKHPKLLADYAKWLTSQGLDIGDVVAEFGLDEQDLPVRPAVLEELTADDAGVLRALQAQHLGPAGGGDRSARDSDVRRALVGPHGEGLELRSGGGSSNPLQPEELRSVPPSGPGGGGADYTGDHGVGTAPGRGDDPLAVPVEGRTTGAGSLVEAPSSDNDSAWQGPAGPFARSTPSPPLNETRSIRKRRLQPLEDPSYQAAVRQALASPDGHIIGADPRWHPYGALINDGGVERPDRDNNCLDCSLAALSSFYGRPEVSLPRWADEVPAGENPQGELRGINRAMWWLGAETWLNHDDLSDMADRFWALHDNVAALGPGSAALVANVWQAADNDGNLLFDEHNEPLYGDAHATVVVYPLDADGPVWWDPQDGSTSDGPPEWLVSDTIELSYITVELDGRVNGADGTVGHAGSGTGLPGSRVPSRDGVDHGPLRVRVGDQADPGDGGADQASPGAGAVDVGAEREHRADHRARTVPPSGGHPAVPGGDRGGTRAGGSPDLSEAATGGPETQRGDARADAVGRVDEDLLLPQPLSGHGEAGFGRHRAGERAAGTPVDDVGAAGEDLALRPDHLPGAGPIPGDTPTGGPERDGAVPADPDGGDAAQRSGIPRPLPPEHHGEVTAPEVSAHPEAVRAAVAAHDLTSPADVAIVASAYDVALRWTAPYLIAAVDQTLVQLTPQATGDRRFLFVTGDDTVPWIVGRLAPDFARRHALWVHWPPTPTGWQHLRTQDPATVVTDIPAGLPTARPLLPPTPGGSLVSRIHGPASAGPFSAEVVDAVRTVARAAVVEAVRAAMDAGPRAGRAAVYRVAAQLDRHAAGEPPDPAEAALTWWLGRPEL</sequence>
<feature type="compositionally biased region" description="Basic and acidic residues" evidence="1">
    <location>
        <begin position="2518"/>
        <end position="2534"/>
    </location>
</feature>
<keyword evidence="6" id="KW-1185">Reference proteome</keyword>
<proteinExistence type="predicted"/>
<dbReference type="Pfam" id="PF14431">
    <property type="entry name" value="YwqJ-deaminase"/>
    <property type="match status" value="1"/>
</dbReference>
<keyword evidence="2" id="KW-0472">Membrane</keyword>
<comment type="caution">
    <text evidence="5">The sequence shown here is derived from an EMBL/GenBank/DDBJ whole genome shotgun (WGS) entry which is preliminary data.</text>
</comment>
<evidence type="ECO:0008006" key="7">
    <source>
        <dbReference type="Google" id="ProtNLM"/>
    </source>
</evidence>
<dbReference type="Proteomes" id="UP001501676">
    <property type="component" value="Unassembled WGS sequence"/>
</dbReference>
<dbReference type="EMBL" id="BAAAYN010000017">
    <property type="protein sequence ID" value="GAA3386876.1"/>
    <property type="molecule type" value="Genomic_DNA"/>
</dbReference>
<feature type="domain" description="Tox-PL" evidence="3">
    <location>
        <begin position="2336"/>
        <end position="2468"/>
    </location>
</feature>
<feature type="compositionally biased region" description="Polar residues" evidence="1">
    <location>
        <begin position="608"/>
        <end position="627"/>
    </location>
</feature>
<dbReference type="InterPro" id="IPR025968">
    <property type="entry name" value="YwqJ_deaminase"/>
</dbReference>
<evidence type="ECO:0000259" key="4">
    <source>
        <dbReference type="Pfam" id="PF25547"/>
    </source>
</evidence>
<dbReference type="InterPro" id="IPR028908">
    <property type="entry name" value="Tox-PL_dom"/>
</dbReference>
<keyword evidence="2" id="KW-1133">Transmembrane helix</keyword>
<dbReference type="InterPro" id="IPR057746">
    <property type="entry name" value="CpnT-like_N"/>
</dbReference>
<evidence type="ECO:0000313" key="5">
    <source>
        <dbReference type="EMBL" id="GAA3386876.1"/>
    </source>
</evidence>
<feature type="region of interest" description="Disordered" evidence="1">
    <location>
        <begin position="2181"/>
        <end position="2279"/>
    </location>
</feature>
<dbReference type="SUPFAM" id="SSF140453">
    <property type="entry name" value="EsxAB dimer-like"/>
    <property type="match status" value="1"/>
</dbReference>
<feature type="compositionally biased region" description="Low complexity" evidence="1">
    <location>
        <begin position="2535"/>
        <end position="2552"/>
    </location>
</feature>
<feature type="region of interest" description="Disordered" evidence="1">
    <location>
        <begin position="414"/>
        <end position="472"/>
    </location>
</feature>
<feature type="region of interest" description="Disordered" evidence="1">
    <location>
        <begin position="2499"/>
        <end position="2612"/>
    </location>
</feature>
<evidence type="ECO:0000256" key="2">
    <source>
        <dbReference type="SAM" id="Phobius"/>
    </source>
</evidence>
<dbReference type="Pfam" id="PF15644">
    <property type="entry name" value="Gln_amidase"/>
    <property type="match status" value="2"/>
</dbReference>
<reference evidence="6" key="1">
    <citation type="journal article" date="2019" name="Int. J. Syst. Evol. Microbiol.">
        <title>The Global Catalogue of Microorganisms (GCM) 10K type strain sequencing project: providing services to taxonomists for standard genome sequencing and annotation.</title>
        <authorList>
            <consortium name="The Broad Institute Genomics Platform"/>
            <consortium name="The Broad Institute Genome Sequencing Center for Infectious Disease"/>
            <person name="Wu L."/>
            <person name="Ma J."/>
        </authorList>
    </citation>
    <scope>NUCLEOTIDE SEQUENCE [LARGE SCALE GENOMIC DNA]</scope>
    <source>
        <strain evidence="6">JCM 9458</strain>
    </source>
</reference>
<feature type="region of interest" description="Disordered" evidence="1">
    <location>
        <begin position="886"/>
        <end position="928"/>
    </location>
</feature>
<feature type="compositionally biased region" description="Low complexity" evidence="1">
    <location>
        <begin position="2668"/>
        <end position="2698"/>
    </location>
</feature>
<feature type="domain" description="Tox-PL" evidence="3">
    <location>
        <begin position="972"/>
        <end position="1086"/>
    </location>
</feature>
<feature type="transmembrane region" description="Helical" evidence="2">
    <location>
        <begin position="116"/>
        <end position="138"/>
    </location>
</feature>
<feature type="region of interest" description="Disordered" evidence="1">
    <location>
        <begin position="2624"/>
        <end position="2715"/>
    </location>
</feature>
<feature type="region of interest" description="Disordered" evidence="1">
    <location>
        <begin position="578"/>
        <end position="717"/>
    </location>
</feature>
<feature type="compositionally biased region" description="Basic and acidic residues" evidence="1">
    <location>
        <begin position="2556"/>
        <end position="2567"/>
    </location>
</feature>
<dbReference type="Pfam" id="PF25547">
    <property type="entry name" value="WXG100_2"/>
    <property type="match status" value="1"/>
</dbReference>
<name>A0ABP6SW45_9ACTN</name>
<feature type="compositionally biased region" description="Low complexity" evidence="1">
    <location>
        <begin position="670"/>
        <end position="686"/>
    </location>
</feature>
<organism evidence="5 6">
    <name type="scientific">Cryptosporangium minutisporangium</name>
    <dbReference type="NCBI Taxonomy" id="113569"/>
    <lineage>
        <taxon>Bacteria</taxon>
        <taxon>Bacillati</taxon>
        <taxon>Actinomycetota</taxon>
        <taxon>Actinomycetes</taxon>
        <taxon>Cryptosporangiales</taxon>
        <taxon>Cryptosporangiaceae</taxon>
        <taxon>Cryptosporangium</taxon>
    </lineage>
</organism>
<feature type="domain" description="Outer membrane channel protein CpnT-like N-terminal" evidence="4">
    <location>
        <begin position="13"/>
        <end position="145"/>
    </location>
</feature>
<feature type="compositionally biased region" description="Low complexity" evidence="1">
    <location>
        <begin position="436"/>
        <end position="453"/>
    </location>
</feature>
<protein>
    <recommendedName>
        <fullName evidence="7">Tox-PL domain-containing protein</fullName>
    </recommendedName>
</protein>
<keyword evidence="2" id="KW-0812">Transmembrane</keyword>
<accession>A0ABP6SW45</accession>
<feature type="compositionally biased region" description="Gly residues" evidence="1">
    <location>
        <begin position="2210"/>
        <end position="2227"/>
    </location>
</feature>
<feature type="compositionally biased region" description="Low complexity" evidence="1">
    <location>
        <begin position="463"/>
        <end position="472"/>
    </location>
</feature>
<dbReference type="InterPro" id="IPR036689">
    <property type="entry name" value="ESAT-6-like_sf"/>
</dbReference>